<dbReference type="Proteomes" id="UP000612585">
    <property type="component" value="Unassembled WGS sequence"/>
</dbReference>
<dbReference type="Gene3D" id="3.40.462.20">
    <property type="match status" value="1"/>
</dbReference>
<evidence type="ECO:0000259" key="6">
    <source>
        <dbReference type="PROSITE" id="PS51387"/>
    </source>
</evidence>
<dbReference type="InterPro" id="IPR016169">
    <property type="entry name" value="FAD-bd_PCMH_sub2"/>
</dbReference>
<keyword evidence="3" id="KW-0285">Flavoprotein</keyword>
<comment type="similarity">
    <text evidence="2">Belongs to the oxygen-dependent FAD-linked oxidoreductase family.</text>
</comment>
<dbReference type="PROSITE" id="PS51387">
    <property type="entry name" value="FAD_PCMH"/>
    <property type="match status" value="1"/>
</dbReference>
<keyword evidence="8" id="KW-1185">Reference proteome</keyword>
<organism evidence="7 8">
    <name type="scientific">Virgisporangium aurantiacum</name>
    <dbReference type="NCBI Taxonomy" id="175570"/>
    <lineage>
        <taxon>Bacteria</taxon>
        <taxon>Bacillati</taxon>
        <taxon>Actinomycetota</taxon>
        <taxon>Actinomycetes</taxon>
        <taxon>Micromonosporales</taxon>
        <taxon>Micromonosporaceae</taxon>
        <taxon>Virgisporangium</taxon>
    </lineage>
</organism>
<comment type="caution">
    <text evidence="7">The sequence shown here is derived from an EMBL/GenBank/DDBJ whole genome shotgun (WGS) entry which is preliminary data.</text>
</comment>
<evidence type="ECO:0000256" key="5">
    <source>
        <dbReference type="ARBA" id="ARBA00023002"/>
    </source>
</evidence>
<dbReference type="AlphaFoldDB" id="A0A8J3Z7K8"/>
<dbReference type="InterPro" id="IPR016167">
    <property type="entry name" value="FAD-bd_PCMH_sub1"/>
</dbReference>
<evidence type="ECO:0000313" key="7">
    <source>
        <dbReference type="EMBL" id="GIJ56420.1"/>
    </source>
</evidence>
<sequence length="420" mass="43629">MSLQSVVRGRVWLPGDEGFDGVRRPWNLAVEQPVAAVVEAADAADVVALVRHAAATGVSIATQPSGHGASGRTDGTILLRTGKLDHIVVDGRTARIGAGVRSGELQAAAASHGLTGLPGSSPVVSVTGVALGGGLSWFGRAFGWVADSVVAFDVVDASGTLRRVTGESDPDLFWALRGGGGDYAIVVGLEVALRAAPSVVGGRMLWDAGQTRAVADAFRSLVPDAPDELTAWLELVHFPGAEPMVAVDTTFLGDEETARKLLAPLDALPAPMVDSRRTMAVSELGSITAEPTDPSPGMGRAELLTSLDDALDTLLAEPIAPLMAVQVRHLGGALARESDSPHGALAEPFLAYLFGPPTPAVAARQRELAEALPTSGRKPVTFLNPEESLSDALPPEAIARLRRIKADRDPQGVFRANFSA</sequence>
<keyword evidence="5" id="KW-0560">Oxidoreductase</keyword>
<dbReference type="InterPro" id="IPR006094">
    <property type="entry name" value="Oxid_FAD_bind_N"/>
</dbReference>
<evidence type="ECO:0000256" key="2">
    <source>
        <dbReference type="ARBA" id="ARBA00005466"/>
    </source>
</evidence>
<accession>A0A8J3Z7K8</accession>
<dbReference type="PANTHER" id="PTHR42973">
    <property type="entry name" value="BINDING OXIDOREDUCTASE, PUTATIVE (AFU_ORTHOLOGUE AFUA_1G17690)-RELATED"/>
    <property type="match status" value="1"/>
</dbReference>
<keyword evidence="4" id="KW-0274">FAD</keyword>
<dbReference type="EMBL" id="BOPG01000024">
    <property type="protein sequence ID" value="GIJ56420.1"/>
    <property type="molecule type" value="Genomic_DNA"/>
</dbReference>
<feature type="domain" description="FAD-binding PCMH-type" evidence="6">
    <location>
        <begin position="30"/>
        <end position="196"/>
    </location>
</feature>
<dbReference type="InterPro" id="IPR036318">
    <property type="entry name" value="FAD-bd_PCMH-like_sf"/>
</dbReference>
<dbReference type="PANTHER" id="PTHR42973:SF39">
    <property type="entry name" value="FAD-BINDING PCMH-TYPE DOMAIN-CONTAINING PROTEIN"/>
    <property type="match status" value="1"/>
</dbReference>
<dbReference type="InterPro" id="IPR050416">
    <property type="entry name" value="FAD-linked_Oxidoreductase"/>
</dbReference>
<evidence type="ECO:0000256" key="3">
    <source>
        <dbReference type="ARBA" id="ARBA00022630"/>
    </source>
</evidence>
<evidence type="ECO:0000256" key="1">
    <source>
        <dbReference type="ARBA" id="ARBA00001974"/>
    </source>
</evidence>
<dbReference type="Pfam" id="PF01565">
    <property type="entry name" value="FAD_binding_4"/>
    <property type="match status" value="1"/>
</dbReference>
<evidence type="ECO:0000256" key="4">
    <source>
        <dbReference type="ARBA" id="ARBA00022827"/>
    </source>
</evidence>
<dbReference type="RefSeq" id="WP_203994761.1">
    <property type="nucleotide sequence ID" value="NZ_BOPG01000024.1"/>
</dbReference>
<dbReference type="GO" id="GO:0071949">
    <property type="term" value="F:FAD binding"/>
    <property type="evidence" value="ECO:0007669"/>
    <property type="project" value="InterPro"/>
</dbReference>
<dbReference type="GO" id="GO:0016491">
    <property type="term" value="F:oxidoreductase activity"/>
    <property type="evidence" value="ECO:0007669"/>
    <property type="project" value="UniProtKB-KW"/>
</dbReference>
<gene>
    <name evidence="7" type="ORF">Vau01_039360</name>
</gene>
<protein>
    <submittedName>
        <fullName evidence="7">FAD-linked oxidase</fullName>
    </submittedName>
</protein>
<comment type="cofactor">
    <cofactor evidence="1">
        <name>FAD</name>
        <dbReference type="ChEBI" id="CHEBI:57692"/>
    </cofactor>
</comment>
<dbReference type="Gene3D" id="3.30.43.10">
    <property type="entry name" value="Uridine Diphospho-n-acetylenolpyruvylglucosamine Reductase, domain 2"/>
    <property type="match status" value="1"/>
</dbReference>
<dbReference type="InterPro" id="IPR016166">
    <property type="entry name" value="FAD-bd_PCMH"/>
</dbReference>
<reference evidence="7" key="1">
    <citation type="submission" date="2021-01" db="EMBL/GenBank/DDBJ databases">
        <title>Whole genome shotgun sequence of Virgisporangium aurantiacum NBRC 16421.</title>
        <authorList>
            <person name="Komaki H."/>
            <person name="Tamura T."/>
        </authorList>
    </citation>
    <scope>NUCLEOTIDE SEQUENCE</scope>
    <source>
        <strain evidence="7">NBRC 16421</strain>
    </source>
</reference>
<name>A0A8J3Z7K8_9ACTN</name>
<evidence type="ECO:0000313" key="8">
    <source>
        <dbReference type="Proteomes" id="UP000612585"/>
    </source>
</evidence>
<dbReference type="Gene3D" id="3.30.465.10">
    <property type="match status" value="1"/>
</dbReference>
<proteinExistence type="inferred from homology"/>
<dbReference type="SUPFAM" id="SSF56176">
    <property type="entry name" value="FAD-binding/transporter-associated domain-like"/>
    <property type="match status" value="1"/>
</dbReference>